<feature type="compositionally biased region" description="Basic and acidic residues" evidence="1">
    <location>
        <begin position="1"/>
        <end position="10"/>
    </location>
</feature>
<dbReference type="AlphaFoldDB" id="A0AAV4AR39"/>
<organism evidence="2 3">
    <name type="scientific">Plakobranchus ocellatus</name>
    <dbReference type="NCBI Taxonomy" id="259542"/>
    <lineage>
        <taxon>Eukaryota</taxon>
        <taxon>Metazoa</taxon>
        <taxon>Spiralia</taxon>
        <taxon>Lophotrochozoa</taxon>
        <taxon>Mollusca</taxon>
        <taxon>Gastropoda</taxon>
        <taxon>Heterobranchia</taxon>
        <taxon>Euthyneura</taxon>
        <taxon>Panpulmonata</taxon>
        <taxon>Sacoglossa</taxon>
        <taxon>Placobranchoidea</taxon>
        <taxon>Plakobranchidae</taxon>
        <taxon>Plakobranchus</taxon>
    </lineage>
</organism>
<comment type="caution">
    <text evidence="2">The sequence shown here is derived from an EMBL/GenBank/DDBJ whole genome shotgun (WGS) entry which is preliminary data.</text>
</comment>
<accession>A0AAV4AR39</accession>
<feature type="compositionally biased region" description="Acidic residues" evidence="1">
    <location>
        <begin position="51"/>
        <end position="67"/>
    </location>
</feature>
<reference evidence="2 3" key="1">
    <citation type="journal article" date="2021" name="Elife">
        <title>Chloroplast acquisition without the gene transfer in kleptoplastic sea slugs, Plakobranchus ocellatus.</title>
        <authorList>
            <person name="Maeda T."/>
            <person name="Takahashi S."/>
            <person name="Yoshida T."/>
            <person name="Shimamura S."/>
            <person name="Takaki Y."/>
            <person name="Nagai Y."/>
            <person name="Toyoda A."/>
            <person name="Suzuki Y."/>
            <person name="Arimoto A."/>
            <person name="Ishii H."/>
            <person name="Satoh N."/>
            <person name="Nishiyama T."/>
            <person name="Hasebe M."/>
            <person name="Maruyama T."/>
            <person name="Minagawa J."/>
            <person name="Obokata J."/>
            <person name="Shigenobu S."/>
        </authorList>
    </citation>
    <scope>NUCLEOTIDE SEQUENCE [LARGE SCALE GENOMIC DNA]</scope>
</reference>
<sequence length="89" mass="10322">MIQKVQERDRHKERKGPIIRRGRRLWGSKPRSKSRLCQAQEEFVINCATDESTDDDDDEEDDDEDDVVIVAVVVVDDDVDDDDDDDDDD</sequence>
<evidence type="ECO:0000256" key="1">
    <source>
        <dbReference type="SAM" id="MobiDB-lite"/>
    </source>
</evidence>
<evidence type="ECO:0000313" key="3">
    <source>
        <dbReference type="Proteomes" id="UP000735302"/>
    </source>
</evidence>
<gene>
    <name evidence="2" type="ORF">PoB_003528900</name>
</gene>
<dbReference type="EMBL" id="BLXT01003994">
    <property type="protein sequence ID" value="GFO08784.1"/>
    <property type="molecule type" value="Genomic_DNA"/>
</dbReference>
<proteinExistence type="predicted"/>
<evidence type="ECO:0000313" key="2">
    <source>
        <dbReference type="EMBL" id="GFO08784.1"/>
    </source>
</evidence>
<dbReference type="Proteomes" id="UP000735302">
    <property type="component" value="Unassembled WGS sequence"/>
</dbReference>
<feature type="region of interest" description="Disordered" evidence="1">
    <location>
        <begin position="1"/>
        <end position="33"/>
    </location>
</feature>
<feature type="region of interest" description="Disordered" evidence="1">
    <location>
        <begin position="46"/>
        <end position="67"/>
    </location>
</feature>
<keyword evidence="3" id="KW-1185">Reference proteome</keyword>
<name>A0AAV4AR39_9GAST</name>
<feature type="compositionally biased region" description="Basic residues" evidence="1">
    <location>
        <begin position="11"/>
        <end position="33"/>
    </location>
</feature>
<protein>
    <submittedName>
        <fullName evidence="2">Uncharacterized protein</fullName>
    </submittedName>
</protein>